<protein>
    <recommendedName>
        <fullName evidence="1">PilZ domain-containing protein</fullName>
    </recommendedName>
</protein>
<evidence type="ECO:0000313" key="3">
    <source>
        <dbReference type="Proteomes" id="UP000004318"/>
    </source>
</evidence>
<dbReference type="HOGENOM" id="CLU_2143281_0_0_5"/>
<feature type="domain" description="PilZ" evidence="1">
    <location>
        <begin position="12"/>
        <end position="91"/>
    </location>
</feature>
<comment type="caution">
    <text evidence="2">The sequence shown here is derived from an EMBL/GenBank/DDBJ whole genome shotgun (WGS) entry which is preliminary data.</text>
</comment>
<dbReference type="SUPFAM" id="SSF141371">
    <property type="entry name" value="PilZ domain-like"/>
    <property type="match status" value="1"/>
</dbReference>
<proteinExistence type="predicted"/>
<sequence length="112" mass="12713">MPLEYSTTPRSRRRFDRCSVDLLGTAVFPDRSILVRVLDLSLFGARIEMPLHACAYELSGLGDLRIDHVLLLRVRWRWSHGRQIGLEFQSPALVRDGILHLMRTAGSIRSAG</sequence>
<accession>A3U1P5</accession>
<dbReference type="Proteomes" id="UP000004318">
    <property type="component" value="Unassembled WGS sequence"/>
</dbReference>
<dbReference type="Gene3D" id="2.40.10.220">
    <property type="entry name" value="predicted glycosyltransferase like domains"/>
    <property type="match status" value="1"/>
</dbReference>
<evidence type="ECO:0000259" key="1">
    <source>
        <dbReference type="Pfam" id="PF07238"/>
    </source>
</evidence>
<gene>
    <name evidence="2" type="ORF">OB2597_00375</name>
</gene>
<dbReference type="GO" id="GO:0035438">
    <property type="term" value="F:cyclic-di-GMP binding"/>
    <property type="evidence" value="ECO:0007669"/>
    <property type="project" value="InterPro"/>
</dbReference>
<dbReference type="eggNOG" id="ENOG5030MZ4">
    <property type="taxonomic scope" value="Bacteria"/>
</dbReference>
<dbReference type="InterPro" id="IPR009875">
    <property type="entry name" value="PilZ_domain"/>
</dbReference>
<keyword evidence="3" id="KW-1185">Reference proteome</keyword>
<reference evidence="2 3" key="1">
    <citation type="journal article" date="2010" name="J. Bacteriol.">
        <title>Genome sequences of Oceanicola granulosus HTCC2516(T) and Oceanicola batsensis HTCC2597(TDelta).</title>
        <authorList>
            <person name="Thrash J.C."/>
            <person name="Cho J.C."/>
            <person name="Vergin K.L."/>
            <person name="Giovannoni S.J."/>
        </authorList>
    </citation>
    <scope>NUCLEOTIDE SEQUENCE [LARGE SCALE GENOMIC DNA]</scope>
    <source>
        <strain evidence="3">ATCC BAA-863 / DSM 15984 / KCTC 12145 / HTCC2597</strain>
    </source>
</reference>
<dbReference type="AlphaFoldDB" id="A3U1P5"/>
<dbReference type="Pfam" id="PF07238">
    <property type="entry name" value="PilZ"/>
    <property type="match status" value="1"/>
</dbReference>
<dbReference type="OrthoDB" id="7873301at2"/>
<dbReference type="RefSeq" id="WP_009804329.1">
    <property type="nucleotide sequence ID" value="NZ_CH724131.1"/>
</dbReference>
<dbReference type="EMBL" id="AAMO01000010">
    <property type="protein sequence ID" value="EAQ01826.1"/>
    <property type="molecule type" value="Genomic_DNA"/>
</dbReference>
<evidence type="ECO:0000313" key="2">
    <source>
        <dbReference type="EMBL" id="EAQ01826.1"/>
    </source>
</evidence>
<name>A3U1P5_PSEBH</name>
<organism evidence="2 3">
    <name type="scientific">Pseudooceanicola batsensis (strain ATCC BAA-863 / DSM 15984 / KCTC 12145 / HTCC2597)</name>
    <name type="common">Oceanicola batsensis</name>
    <dbReference type="NCBI Taxonomy" id="252305"/>
    <lineage>
        <taxon>Bacteria</taxon>
        <taxon>Pseudomonadati</taxon>
        <taxon>Pseudomonadota</taxon>
        <taxon>Alphaproteobacteria</taxon>
        <taxon>Rhodobacterales</taxon>
        <taxon>Paracoccaceae</taxon>
        <taxon>Pseudooceanicola</taxon>
    </lineage>
</organism>